<dbReference type="OrthoDB" id="505056at2"/>
<dbReference type="Proteomes" id="UP000076925">
    <property type="component" value="Unassembled WGS sequence"/>
</dbReference>
<organism evidence="2 3">
    <name type="scientific">Scytonema hofmannii PCC 7110</name>
    <dbReference type="NCBI Taxonomy" id="128403"/>
    <lineage>
        <taxon>Bacteria</taxon>
        <taxon>Bacillati</taxon>
        <taxon>Cyanobacteriota</taxon>
        <taxon>Cyanophyceae</taxon>
        <taxon>Nostocales</taxon>
        <taxon>Scytonemataceae</taxon>
        <taxon>Scytonema</taxon>
    </lineage>
</organism>
<dbReference type="EMBL" id="ANNX02000016">
    <property type="protein sequence ID" value="KYC42804.1"/>
    <property type="molecule type" value="Genomic_DNA"/>
</dbReference>
<dbReference type="Gene3D" id="1.25.40.10">
    <property type="entry name" value="Tetratricopeptide repeat domain"/>
    <property type="match status" value="2"/>
</dbReference>
<sequence length="312" mass="34552">MTEQLPVLPKIVMARLSSLAKVAFAAALILNICVNSSLAADPFRTNEPRKIGDKTEAAFKSIFEQGNYQAAETHVQEALTKESEEPLAYAMKASLAYTNQDWNTLETYSKKTLDTAQKLISSDPLRGNLYSAVGHFLEGAVILQREGTLSGAPKALSRLREVYKYLDLAEAVSASDPELNLVKGYMDLMLAVNLPFSNPEQAIEKFEKNAAPQYLVDRGIALAYRDMKQYPQALDYANRALKVTSENPELYYLKAQILRAHGKKDKNTKLIQEAVDNFDKALSKKGFLPASVVKQIERERGKAAKEVASASK</sequence>
<feature type="signal peptide" evidence="1">
    <location>
        <begin position="1"/>
        <end position="39"/>
    </location>
</feature>
<dbReference type="Pfam" id="PF13432">
    <property type="entry name" value="TPR_16"/>
    <property type="match status" value="1"/>
</dbReference>
<dbReference type="STRING" id="128403.WA1_11775"/>
<dbReference type="InterPro" id="IPR048173">
    <property type="entry name" value="Sll0314-like"/>
</dbReference>
<keyword evidence="1" id="KW-0732">Signal</keyword>
<comment type="caution">
    <text evidence="2">The sequence shown here is derived from an EMBL/GenBank/DDBJ whole genome shotgun (WGS) entry which is preliminary data.</text>
</comment>
<evidence type="ECO:0000256" key="1">
    <source>
        <dbReference type="SAM" id="SignalP"/>
    </source>
</evidence>
<proteinExistence type="predicted"/>
<evidence type="ECO:0000313" key="2">
    <source>
        <dbReference type="EMBL" id="KYC42804.1"/>
    </source>
</evidence>
<dbReference type="SUPFAM" id="SSF48452">
    <property type="entry name" value="TPR-like"/>
    <property type="match status" value="2"/>
</dbReference>
<gene>
    <name evidence="2" type="ORF">WA1_11775</name>
</gene>
<evidence type="ECO:0000313" key="3">
    <source>
        <dbReference type="Proteomes" id="UP000076925"/>
    </source>
</evidence>
<accession>A0A139XDM8</accession>
<keyword evidence="3" id="KW-1185">Reference proteome</keyword>
<protein>
    <submittedName>
        <fullName evidence="2">Uncharacterized protein</fullName>
    </submittedName>
</protein>
<reference evidence="2 3" key="1">
    <citation type="journal article" date="2013" name="Genome Biol. Evol.">
        <title>Genomes of Stigonematalean cyanobacteria (subsection V) and the evolution of oxygenic photosynthesis from prokaryotes to plastids.</title>
        <authorList>
            <person name="Dagan T."/>
            <person name="Roettger M."/>
            <person name="Stucken K."/>
            <person name="Landan G."/>
            <person name="Koch R."/>
            <person name="Major P."/>
            <person name="Gould S.B."/>
            <person name="Goremykin V.V."/>
            <person name="Rippka R."/>
            <person name="Tandeau de Marsac N."/>
            <person name="Gugger M."/>
            <person name="Lockhart P.J."/>
            <person name="Allen J.F."/>
            <person name="Brune I."/>
            <person name="Maus I."/>
            <person name="Puhler A."/>
            <person name="Martin W.F."/>
        </authorList>
    </citation>
    <scope>NUCLEOTIDE SEQUENCE [LARGE SCALE GENOMIC DNA]</scope>
    <source>
        <strain evidence="2 3">PCC 7110</strain>
    </source>
</reference>
<dbReference type="InterPro" id="IPR011990">
    <property type="entry name" value="TPR-like_helical_dom_sf"/>
</dbReference>
<dbReference type="AlphaFoldDB" id="A0A139XDM8"/>
<dbReference type="RefSeq" id="WP_017749208.1">
    <property type="nucleotide sequence ID" value="NZ_KQ976354.1"/>
</dbReference>
<feature type="chain" id="PRO_5007300659" evidence="1">
    <location>
        <begin position="40"/>
        <end position="312"/>
    </location>
</feature>
<name>A0A139XDM8_9CYAN</name>
<dbReference type="NCBIfam" id="NF041522">
    <property type="entry name" value="TPR_sll0314"/>
    <property type="match status" value="1"/>
</dbReference>